<reference evidence="1 2" key="1">
    <citation type="journal article" date="2021" name="Hortic Res">
        <title>Chromosome-scale assembly of the Dendrobium chrysotoxum genome enhances the understanding of orchid evolution.</title>
        <authorList>
            <person name="Zhang Y."/>
            <person name="Zhang G.Q."/>
            <person name="Zhang D."/>
            <person name="Liu X.D."/>
            <person name="Xu X.Y."/>
            <person name="Sun W.H."/>
            <person name="Yu X."/>
            <person name="Zhu X."/>
            <person name="Wang Z.W."/>
            <person name="Zhao X."/>
            <person name="Zhong W.Y."/>
            <person name="Chen H."/>
            <person name="Yin W.L."/>
            <person name="Huang T."/>
            <person name="Niu S.C."/>
            <person name="Liu Z.J."/>
        </authorList>
    </citation>
    <scope>NUCLEOTIDE SEQUENCE [LARGE SCALE GENOMIC DNA]</scope>
    <source>
        <strain evidence="1">Lindl</strain>
    </source>
</reference>
<name>A0AAV7FMT7_DENCH</name>
<protein>
    <submittedName>
        <fullName evidence="1">Uncharacterized protein</fullName>
    </submittedName>
</protein>
<dbReference type="EMBL" id="JAGFBR010000660">
    <property type="protein sequence ID" value="KAH0439085.1"/>
    <property type="molecule type" value="Genomic_DNA"/>
</dbReference>
<accession>A0AAV7FMT7</accession>
<gene>
    <name evidence="1" type="ORF">IEQ34_025955</name>
</gene>
<dbReference type="Proteomes" id="UP000775213">
    <property type="component" value="Unassembled WGS sequence"/>
</dbReference>
<evidence type="ECO:0000313" key="2">
    <source>
        <dbReference type="Proteomes" id="UP000775213"/>
    </source>
</evidence>
<sequence length="86" mass="9467">MGSQDRSVYFGLDNDPSAGSPTETLLRLLLPLNDKVQWTSRRVTGGETARITAIRTLHRTIQSVGATGGVYKGQGRSQRELMTRAY</sequence>
<evidence type="ECO:0000313" key="1">
    <source>
        <dbReference type="EMBL" id="KAH0439085.1"/>
    </source>
</evidence>
<organism evidence="1 2">
    <name type="scientific">Dendrobium chrysotoxum</name>
    <name type="common">Orchid</name>
    <dbReference type="NCBI Taxonomy" id="161865"/>
    <lineage>
        <taxon>Eukaryota</taxon>
        <taxon>Viridiplantae</taxon>
        <taxon>Streptophyta</taxon>
        <taxon>Embryophyta</taxon>
        <taxon>Tracheophyta</taxon>
        <taxon>Spermatophyta</taxon>
        <taxon>Magnoliopsida</taxon>
        <taxon>Liliopsida</taxon>
        <taxon>Asparagales</taxon>
        <taxon>Orchidaceae</taxon>
        <taxon>Epidendroideae</taxon>
        <taxon>Malaxideae</taxon>
        <taxon>Dendrobiinae</taxon>
        <taxon>Dendrobium</taxon>
    </lineage>
</organism>
<keyword evidence="2" id="KW-1185">Reference proteome</keyword>
<comment type="caution">
    <text evidence="1">The sequence shown here is derived from an EMBL/GenBank/DDBJ whole genome shotgun (WGS) entry which is preliminary data.</text>
</comment>
<proteinExistence type="predicted"/>
<dbReference type="AlphaFoldDB" id="A0AAV7FMT7"/>